<evidence type="ECO:0000313" key="4">
    <source>
        <dbReference type="EMBL" id="MCC0176306.1"/>
    </source>
</evidence>
<protein>
    <submittedName>
        <fullName evidence="4">TetR family transcriptional regulator C-terminal domain-containing protein</fullName>
    </submittedName>
</protein>
<dbReference type="EMBL" id="JADWDC010000008">
    <property type="protein sequence ID" value="MCC0176306.1"/>
    <property type="molecule type" value="Genomic_DNA"/>
</dbReference>
<keyword evidence="5" id="KW-1185">Reference proteome</keyword>
<dbReference type="SUPFAM" id="SSF48498">
    <property type="entry name" value="Tetracyclin repressor-like, C-terminal domain"/>
    <property type="match status" value="1"/>
</dbReference>
<sequence length="132" mass="14560">MRSSILRSTPAIGDACHFRRSQLVAYVQLFQDNLAVDNKFCLCGMLASEINSLSDEVKQAIQDFFTDNELWLSQSIEKGKVDGSLKITTSPDLIAAQLLATLEGAMLIARSRSDNSVSKFQQVVEGAIQNLY</sequence>
<reference evidence="4" key="1">
    <citation type="journal article" date="2021" name="Antonie Van Leeuwenhoek">
        <title>Draft genome and description of Waterburya agarophytonicola gen. nov. sp. nov. (Pleurocapsales, Cyanobacteria): a seaweed symbiont.</title>
        <authorList>
            <person name="Bonthond G."/>
            <person name="Shalygin S."/>
            <person name="Bayer T."/>
            <person name="Weinberger F."/>
        </authorList>
    </citation>
    <scope>NUCLEOTIDE SEQUENCE</scope>
    <source>
        <strain evidence="4">KI4</strain>
    </source>
</reference>
<evidence type="ECO:0000259" key="3">
    <source>
        <dbReference type="Pfam" id="PF16925"/>
    </source>
</evidence>
<dbReference type="InterPro" id="IPR036271">
    <property type="entry name" value="Tet_transcr_reg_TetR-rel_C_sf"/>
</dbReference>
<dbReference type="Gene3D" id="1.10.357.10">
    <property type="entry name" value="Tetracycline Repressor, domain 2"/>
    <property type="match status" value="1"/>
</dbReference>
<proteinExistence type="predicted"/>
<evidence type="ECO:0000313" key="5">
    <source>
        <dbReference type="Proteomes" id="UP000729733"/>
    </source>
</evidence>
<keyword evidence="1" id="KW-0805">Transcription regulation</keyword>
<accession>A0A964FEV8</accession>
<dbReference type="InterPro" id="IPR011075">
    <property type="entry name" value="TetR_C"/>
</dbReference>
<comment type="caution">
    <text evidence="4">The sequence shown here is derived from an EMBL/GenBank/DDBJ whole genome shotgun (WGS) entry which is preliminary data.</text>
</comment>
<keyword evidence="2" id="KW-0804">Transcription</keyword>
<feature type="domain" description="Tetracyclin repressor-like C-terminal" evidence="3">
    <location>
        <begin position="40"/>
        <end position="116"/>
    </location>
</feature>
<name>A0A964FEV8_9CYAN</name>
<evidence type="ECO:0000256" key="2">
    <source>
        <dbReference type="ARBA" id="ARBA00023163"/>
    </source>
</evidence>
<dbReference type="Pfam" id="PF16925">
    <property type="entry name" value="TetR_C_13"/>
    <property type="match status" value="1"/>
</dbReference>
<dbReference type="Proteomes" id="UP000729733">
    <property type="component" value="Unassembled WGS sequence"/>
</dbReference>
<dbReference type="RefSeq" id="WP_229639347.1">
    <property type="nucleotide sequence ID" value="NZ_JADWDC010000008.1"/>
</dbReference>
<gene>
    <name evidence="4" type="ORF">I4641_04860</name>
</gene>
<dbReference type="AlphaFoldDB" id="A0A964FEV8"/>
<organism evidence="4 5">
    <name type="scientific">Waterburya agarophytonicola KI4</name>
    <dbReference type="NCBI Taxonomy" id="2874699"/>
    <lineage>
        <taxon>Bacteria</taxon>
        <taxon>Bacillati</taxon>
        <taxon>Cyanobacteriota</taxon>
        <taxon>Cyanophyceae</taxon>
        <taxon>Pleurocapsales</taxon>
        <taxon>Hyellaceae</taxon>
        <taxon>Waterburya</taxon>
        <taxon>Waterburya agarophytonicola</taxon>
    </lineage>
</organism>
<evidence type="ECO:0000256" key="1">
    <source>
        <dbReference type="ARBA" id="ARBA00023015"/>
    </source>
</evidence>